<dbReference type="OrthoDB" id="1929172at2759"/>
<keyword evidence="3 7" id="KW-0812">Transmembrane</keyword>
<name>A0A8J2SQ06_9STRA</name>
<accession>A0A8J2SQ06</accession>
<feature type="chain" id="PRO_5035251887" description="GOLD domain-containing protein" evidence="9">
    <location>
        <begin position="19"/>
        <end position="203"/>
    </location>
</feature>
<comment type="caution">
    <text evidence="11">The sequence shown here is derived from an EMBL/GenBank/DDBJ whole genome shotgun (WGS) entry which is preliminary data.</text>
</comment>
<sequence length="203" mass="22063">MPRPRRRALVLLLATTNALVIRLEAGARECFLLDVSKEAAVSGNFELISEGVTPEPLGVVVSGAAGADPLYETHGQPDGTFAFDVADDGVVDLCLSNGDASNNDGRARTVGFAIRASVHHPSTDGEGSMDALLDVSEELNEGLLTLTDHQAYMRRREEHHAAVLESTRARVLWWTVAETAVLIALSLWQILTVRAFFETKRRL</sequence>
<feature type="transmembrane region" description="Helical" evidence="8">
    <location>
        <begin position="171"/>
        <end position="197"/>
    </location>
</feature>
<dbReference type="EMBL" id="CAKKNE010000003">
    <property type="protein sequence ID" value="CAH0372106.1"/>
    <property type="molecule type" value="Genomic_DNA"/>
</dbReference>
<protein>
    <recommendedName>
        <fullName evidence="10">GOLD domain-containing protein</fullName>
    </recommendedName>
</protein>
<organism evidence="11 12">
    <name type="scientific">Pelagomonas calceolata</name>
    <dbReference type="NCBI Taxonomy" id="35677"/>
    <lineage>
        <taxon>Eukaryota</taxon>
        <taxon>Sar</taxon>
        <taxon>Stramenopiles</taxon>
        <taxon>Ochrophyta</taxon>
        <taxon>Pelagophyceae</taxon>
        <taxon>Pelagomonadales</taxon>
        <taxon>Pelagomonadaceae</taxon>
        <taxon>Pelagomonas</taxon>
    </lineage>
</organism>
<dbReference type="PROSITE" id="PS50866">
    <property type="entry name" value="GOLD"/>
    <property type="match status" value="1"/>
</dbReference>
<proteinExistence type="inferred from homology"/>
<evidence type="ECO:0000313" key="11">
    <source>
        <dbReference type="EMBL" id="CAH0372106.1"/>
    </source>
</evidence>
<comment type="subcellular location">
    <subcellularLocation>
        <location evidence="1 7">Membrane</location>
        <topology evidence="1 7">Single-pass type I membrane protein</topology>
    </subcellularLocation>
</comment>
<evidence type="ECO:0000256" key="9">
    <source>
        <dbReference type="SAM" id="SignalP"/>
    </source>
</evidence>
<comment type="similarity">
    <text evidence="2 7">Belongs to the EMP24/GP25L family.</text>
</comment>
<keyword evidence="12" id="KW-1185">Reference proteome</keyword>
<evidence type="ECO:0000256" key="1">
    <source>
        <dbReference type="ARBA" id="ARBA00004479"/>
    </source>
</evidence>
<dbReference type="Proteomes" id="UP000789595">
    <property type="component" value="Unassembled WGS sequence"/>
</dbReference>
<keyword evidence="4 9" id="KW-0732">Signal</keyword>
<dbReference type="Pfam" id="PF01105">
    <property type="entry name" value="EMP24_GP25L"/>
    <property type="match status" value="1"/>
</dbReference>
<dbReference type="AlphaFoldDB" id="A0A8J2SQ06"/>
<feature type="signal peptide" evidence="9">
    <location>
        <begin position="1"/>
        <end position="18"/>
    </location>
</feature>
<evidence type="ECO:0000256" key="8">
    <source>
        <dbReference type="SAM" id="Phobius"/>
    </source>
</evidence>
<evidence type="ECO:0000256" key="2">
    <source>
        <dbReference type="ARBA" id="ARBA00007104"/>
    </source>
</evidence>
<dbReference type="InterPro" id="IPR009038">
    <property type="entry name" value="GOLD_dom"/>
</dbReference>
<reference evidence="11" key="1">
    <citation type="submission" date="2021-11" db="EMBL/GenBank/DDBJ databases">
        <authorList>
            <consortium name="Genoscope - CEA"/>
            <person name="William W."/>
        </authorList>
    </citation>
    <scope>NUCLEOTIDE SEQUENCE</scope>
</reference>
<evidence type="ECO:0000256" key="6">
    <source>
        <dbReference type="ARBA" id="ARBA00023136"/>
    </source>
</evidence>
<feature type="domain" description="GOLD" evidence="10">
    <location>
        <begin position="28"/>
        <end position="116"/>
    </location>
</feature>
<evidence type="ECO:0000256" key="4">
    <source>
        <dbReference type="ARBA" id="ARBA00022729"/>
    </source>
</evidence>
<keyword evidence="5 8" id="KW-1133">Transmembrane helix</keyword>
<evidence type="ECO:0000256" key="3">
    <source>
        <dbReference type="ARBA" id="ARBA00022692"/>
    </source>
</evidence>
<evidence type="ECO:0000313" key="12">
    <source>
        <dbReference type="Proteomes" id="UP000789595"/>
    </source>
</evidence>
<dbReference type="SMART" id="SM01190">
    <property type="entry name" value="EMP24_GP25L"/>
    <property type="match status" value="1"/>
</dbReference>
<dbReference type="PANTHER" id="PTHR22811">
    <property type="entry name" value="TRANSMEMBRANE EMP24 DOMAIN-CONTAINING PROTEIN"/>
    <property type="match status" value="1"/>
</dbReference>
<evidence type="ECO:0000256" key="7">
    <source>
        <dbReference type="RuleBase" id="RU003827"/>
    </source>
</evidence>
<gene>
    <name evidence="11" type="ORF">PECAL_3P20820</name>
</gene>
<dbReference type="GO" id="GO:0016020">
    <property type="term" value="C:membrane"/>
    <property type="evidence" value="ECO:0007669"/>
    <property type="project" value="UniProtKB-SubCell"/>
</dbReference>
<dbReference type="InterPro" id="IPR015720">
    <property type="entry name" value="Emp24-like"/>
</dbReference>
<evidence type="ECO:0000256" key="5">
    <source>
        <dbReference type="ARBA" id="ARBA00022989"/>
    </source>
</evidence>
<evidence type="ECO:0000259" key="10">
    <source>
        <dbReference type="PROSITE" id="PS50866"/>
    </source>
</evidence>
<keyword evidence="6 8" id="KW-0472">Membrane</keyword>